<feature type="chain" id="PRO_5013107686" evidence="2">
    <location>
        <begin position="16"/>
        <end position="272"/>
    </location>
</feature>
<evidence type="ECO:0000256" key="1">
    <source>
        <dbReference type="SAM" id="MobiDB-lite"/>
    </source>
</evidence>
<dbReference type="KEGG" id="spaa:SPAPADRAFT_48593"/>
<dbReference type="RefSeq" id="XP_007373026.1">
    <property type="nucleotide sequence ID" value="XM_007372964.1"/>
</dbReference>
<keyword evidence="2" id="KW-0732">Signal</keyword>
<protein>
    <submittedName>
        <fullName evidence="3">Uncharacterized protein</fullName>
    </submittedName>
</protein>
<accession>G3AE80</accession>
<keyword evidence="4" id="KW-1185">Reference proteome</keyword>
<dbReference type="GeneID" id="18871243"/>
<feature type="signal peptide" evidence="2">
    <location>
        <begin position="1"/>
        <end position="15"/>
    </location>
</feature>
<name>G3AE80_SPAPN</name>
<dbReference type="OrthoDB" id="4026337at2759"/>
<dbReference type="AlphaFoldDB" id="G3AE80"/>
<evidence type="ECO:0000256" key="2">
    <source>
        <dbReference type="SAM" id="SignalP"/>
    </source>
</evidence>
<dbReference type="Proteomes" id="UP000000709">
    <property type="component" value="Unassembled WGS sequence"/>
</dbReference>
<feature type="compositionally biased region" description="Acidic residues" evidence="1">
    <location>
        <begin position="214"/>
        <end position="227"/>
    </location>
</feature>
<reference evidence="3 4" key="1">
    <citation type="journal article" date="2011" name="Proc. Natl. Acad. Sci. U.S.A.">
        <title>Comparative genomics of xylose-fermenting fungi for enhanced biofuel production.</title>
        <authorList>
            <person name="Wohlbach D.J."/>
            <person name="Kuo A."/>
            <person name="Sato T.K."/>
            <person name="Potts K.M."/>
            <person name="Salamov A.A."/>
            <person name="LaButti K.M."/>
            <person name="Sun H."/>
            <person name="Clum A."/>
            <person name="Pangilinan J.L."/>
            <person name="Lindquist E.A."/>
            <person name="Lucas S."/>
            <person name="Lapidus A."/>
            <person name="Jin M."/>
            <person name="Gunawan C."/>
            <person name="Balan V."/>
            <person name="Dale B.E."/>
            <person name="Jeffries T.W."/>
            <person name="Zinkel R."/>
            <person name="Barry K.W."/>
            <person name="Grigoriev I.V."/>
            <person name="Gasch A.P."/>
        </authorList>
    </citation>
    <scope>NUCLEOTIDE SEQUENCE [LARGE SCALE GENOMIC DNA]</scope>
    <source>
        <strain evidence="4">NRRL Y-27907 / 11-Y1</strain>
    </source>
</reference>
<feature type="region of interest" description="Disordered" evidence="1">
    <location>
        <begin position="211"/>
        <end position="272"/>
    </location>
</feature>
<evidence type="ECO:0000313" key="4">
    <source>
        <dbReference type="Proteomes" id="UP000000709"/>
    </source>
</evidence>
<dbReference type="eggNOG" id="ENOG502RA3J">
    <property type="taxonomic scope" value="Eukaryota"/>
</dbReference>
<dbReference type="EMBL" id="GL996499">
    <property type="protein sequence ID" value="EGW35614.1"/>
    <property type="molecule type" value="Genomic_DNA"/>
</dbReference>
<proteinExistence type="predicted"/>
<feature type="compositionally biased region" description="Acidic residues" evidence="1">
    <location>
        <begin position="256"/>
        <end position="265"/>
    </location>
</feature>
<organism evidence="4">
    <name type="scientific">Spathaspora passalidarum (strain NRRL Y-27907 / 11-Y1)</name>
    <dbReference type="NCBI Taxonomy" id="619300"/>
    <lineage>
        <taxon>Eukaryota</taxon>
        <taxon>Fungi</taxon>
        <taxon>Dikarya</taxon>
        <taxon>Ascomycota</taxon>
        <taxon>Saccharomycotina</taxon>
        <taxon>Pichiomycetes</taxon>
        <taxon>Debaryomycetaceae</taxon>
        <taxon>Spathaspora</taxon>
    </lineage>
</organism>
<dbReference type="InParanoid" id="G3AE80"/>
<gene>
    <name evidence="3" type="ORF">SPAPADRAFT_48593</name>
</gene>
<sequence>MKILHLLLLSSFGSSIPLPLQPFKDSIEIVLSPDDIRSVAEYTLYKIPEVKNNFKTTVKQKLLNRILTKQIQETNPNPDAYASYTDNPANLYQYNPRFPVHASRPDVITPGATPQIVPATGSTPGVIPVSPAQVQKVGPTNGKVDIDKHTAAANGKVTANNNVGPITGQVLIKPVKPVKAVEIEVTKPKGMLTSIIKGPSVIEEDFVQIFGQDNDSDSDSDEDDNDDEHIGYSNPSWIKNNKQDHGIKYYPRIEDESADDEEEDRDSFYDDK</sequence>
<feature type="compositionally biased region" description="Basic and acidic residues" evidence="1">
    <location>
        <begin position="241"/>
        <end position="255"/>
    </location>
</feature>
<evidence type="ECO:0000313" key="3">
    <source>
        <dbReference type="EMBL" id="EGW35614.1"/>
    </source>
</evidence>
<dbReference type="HOGENOM" id="CLU_083655_0_0_1"/>